<dbReference type="SMART" id="SM00091">
    <property type="entry name" value="PAS"/>
    <property type="match status" value="1"/>
</dbReference>
<keyword evidence="4" id="KW-0597">Phosphoprotein</keyword>
<dbReference type="InterPro" id="IPR003661">
    <property type="entry name" value="HisK_dim/P_dom"/>
</dbReference>
<evidence type="ECO:0000256" key="5">
    <source>
        <dbReference type="ARBA" id="ARBA00022777"/>
    </source>
</evidence>
<dbReference type="Pfam" id="PF08447">
    <property type="entry name" value="PAS_3"/>
    <property type="match status" value="1"/>
</dbReference>
<gene>
    <name evidence="10" type="ORF">PMH09_16520</name>
</gene>
<sequence length="615" mass="70543">MENSITATGRENYHSEIADISASDDPQFHLCLPSSQEGLWEWNITKNRLFFNENWRKIFGFPEDRIPQNWHELEQLICPEDLATHRSALQAHLAGETEFYETTYRLRSPSLGYRWISVRGLLYRSPNGDRCAGSHADITQFKNTQEKESLLRLITDQIRHSLNLQTIWQTAVDRIQSLLDADRVLIYQFDRDWKGRVVVEKAIGDWGSTLGTVGEDNCFSQEYARLYAAGRVRAIHDIFQSDLDECHVAFLNRLNVRSNLIVPITISEELWGLLILHECKGFRIWTEEETSWLVYIAQQLAIAICQANLYDRSQHAVAVSEEKARELEKALMQLQQTQVQLIESEKNSSIGQLVAGIAHEINNPVSFVYGNIDFAKSYVEDLLELLKLYQNKFPNPGTEIEELSEAVDLEFLETDCEELLQSMKNGASRIREIVLFLRTFSHLDESQMKRVNLHEGIESTLMIINYRLQSNDKRPQIDLIRDYGTLPPVECYGSQINQVFMHLLVNAIEAIDALAERENNQRSPQISIQTELIEEDLIQAIITDNGIGMTDLIRKRLFTPFYSTKPVGKGKGLGLSLCHAIIVNHHQGSLHCESEPNQGTRFILKLPLHQRYSTS</sequence>
<evidence type="ECO:0000313" key="10">
    <source>
        <dbReference type="EMBL" id="MDJ1184794.1"/>
    </source>
</evidence>
<dbReference type="RefSeq" id="WP_283759449.1">
    <property type="nucleotide sequence ID" value="NZ_JAQOSQ010000020.1"/>
</dbReference>
<dbReference type="InterPro" id="IPR004358">
    <property type="entry name" value="Sig_transdc_His_kin-like_C"/>
</dbReference>
<dbReference type="InterPro" id="IPR000014">
    <property type="entry name" value="PAS"/>
</dbReference>
<comment type="similarity">
    <text evidence="2">In the N-terminal section; belongs to the phytochrome family.</text>
</comment>
<dbReference type="Proteomes" id="UP001232992">
    <property type="component" value="Unassembled WGS sequence"/>
</dbReference>
<dbReference type="Gene3D" id="3.30.450.20">
    <property type="entry name" value="PAS domain"/>
    <property type="match status" value="1"/>
</dbReference>
<keyword evidence="5" id="KW-0418">Kinase</keyword>
<dbReference type="Pfam" id="PF02518">
    <property type="entry name" value="HATPase_c"/>
    <property type="match status" value="1"/>
</dbReference>
<keyword evidence="7" id="KW-0175">Coiled coil</keyword>
<dbReference type="Pfam" id="PF01590">
    <property type="entry name" value="GAF"/>
    <property type="match status" value="1"/>
</dbReference>
<proteinExistence type="inferred from homology"/>
<dbReference type="InterPro" id="IPR003594">
    <property type="entry name" value="HATPase_dom"/>
</dbReference>
<dbReference type="PANTHER" id="PTHR43065:SF50">
    <property type="entry name" value="HISTIDINE KINASE"/>
    <property type="match status" value="1"/>
</dbReference>
<comment type="catalytic activity">
    <reaction evidence="1">
        <text>ATP + protein L-histidine = ADP + protein N-phospho-L-histidine.</text>
        <dbReference type="EC" id="2.7.13.3"/>
    </reaction>
</comment>
<dbReference type="InterPro" id="IPR036097">
    <property type="entry name" value="HisK_dim/P_sf"/>
</dbReference>
<dbReference type="InterPro" id="IPR003018">
    <property type="entry name" value="GAF"/>
</dbReference>
<comment type="caution">
    <text evidence="10">The sequence shown here is derived from an EMBL/GenBank/DDBJ whole genome shotgun (WGS) entry which is preliminary data.</text>
</comment>
<evidence type="ECO:0000256" key="6">
    <source>
        <dbReference type="ARBA" id="ARBA00023012"/>
    </source>
</evidence>
<dbReference type="Gene3D" id="3.30.450.40">
    <property type="match status" value="1"/>
</dbReference>
<evidence type="ECO:0000256" key="7">
    <source>
        <dbReference type="SAM" id="Coils"/>
    </source>
</evidence>
<evidence type="ECO:0000259" key="9">
    <source>
        <dbReference type="PROSITE" id="PS50109"/>
    </source>
</evidence>
<dbReference type="SMART" id="SM00387">
    <property type="entry name" value="HATPase_c"/>
    <property type="match status" value="1"/>
</dbReference>
<dbReference type="InterPro" id="IPR036890">
    <property type="entry name" value="HATPase_C_sf"/>
</dbReference>
<keyword evidence="10" id="KW-0547">Nucleotide-binding</keyword>
<dbReference type="SUPFAM" id="SSF55781">
    <property type="entry name" value="GAF domain-like"/>
    <property type="match status" value="1"/>
</dbReference>
<dbReference type="SUPFAM" id="SSF47384">
    <property type="entry name" value="Homodimeric domain of signal transducing histidine kinase"/>
    <property type="match status" value="1"/>
</dbReference>
<evidence type="ECO:0000313" key="11">
    <source>
        <dbReference type="Proteomes" id="UP001232992"/>
    </source>
</evidence>
<dbReference type="NCBIfam" id="TIGR00229">
    <property type="entry name" value="sensory_box"/>
    <property type="match status" value="1"/>
</dbReference>
<dbReference type="InterPro" id="IPR013655">
    <property type="entry name" value="PAS_fold_3"/>
</dbReference>
<evidence type="ECO:0000256" key="2">
    <source>
        <dbReference type="ARBA" id="ARBA00006402"/>
    </source>
</evidence>
<reference evidence="10 11" key="1">
    <citation type="submission" date="2023-01" db="EMBL/GenBank/DDBJ databases">
        <title>Novel diversity within Roseofilum (Cyanobacteria; Desertifilaceae) from marine benthic mats with descriptions of four novel species.</title>
        <authorList>
            <person name="Wang Y."/>
            <person name="Berthold D.E."/>
            <person name="Hu J."/>
            <person name="Lefler F.W."/>
            <person name="Laughinghouse H.D. IV."/>
        </authorList>
    </citation>
    <scope>NUCLEOTIDE SEQUENCE [LARGE SCALE GENOMIC DNA]</scope>
    <source>
        <strain evidence="10 11">BLCC-M143</strain>
    </source>
</reference>
<dbReference type="InterPro" id="IPR035965">
    <property type="entry name" value="PAS-like_dom_sf"/>
</dbReference>
<protein>
    <recommendedName>
        <fullName evidence="3">histidine kinase</fullName>
        <ecNumber evidence="3">2.7.13.3</ecNumber>
    </recommendedName>
</protein>
<feature type="coiled-coil region" evidence="7">
    <location>
        <begin position="310"/>
        <end position="347"/>
    </location>
</feature>
<dbReference type="PANTHER" id="PTHR43065">
    <property type="entry name" value="SENSOR HISTIDINE KINASE"/>
    <property type="match status" value="1"/>
</dbReference>
<feature type="domain" description="Histidine kinase" evidence="9">
    <location>
        <begin position="356"/>
        <end position="610"/>
    </location>
</feature>
<dbReference type="PROSITE" id="PS50046">
    <property type="entry name" value="PHYTOCHROME_2"/>
    <property type="match status" value="1"/>
</dbReference>
<dbReference type="PROSITE" id="PS50109">
    <property type="entry name" value="HIS_KIN"/>
    <property type="match status" value="1"/>
</dbReference>
<organism evidence="10 11">
    <name type="scientific">Roseofilum casamattae BLCC-M143</name>
    <dbReference type="NCBI Taxonomy" id="3022442"/>
    <lineage>
        <taxon>Bacteria</taxon>
        <taxon>Bacillati</taxon>
        <taxon>Cyanobacteriota</taxon>
        <taxon>Cyanophyceae</taxon>
        <taxon>Desertifilales</taxon>
        <taxon>Desertifilaceae</taxon>
        <taxon>Roseofilum</taxon>
        <taxon>Roseofilum casamattae</taxon>
    </lineage>
</organism>
<evidence type="ECO:0000256" key="4">
    <source>
        <dbReference type="ARBA" id="ARBA00022553"/>
    </source>
</evidence>
<keyword evidence="6" id="KW-0902">Two-component regulatory system</keyword>
<keyword evidence="5" id="KW-0808">Transferase</keyword>
<dbReference type="GO" id="GO:0005524">
    <property type="term" value="F:ATP binding"/>
    <property type="evidence" value="ECO:0007669"/>
    <property type="project" value="UniProtKB-KW"/>
</dbReference>
<dbReference type="PRINTS" id="PR00344">
    <property type="entry name" value="BCTRLSENSOR"/>
</dbReference>
<feature type="domain" description="Phytochrome chromophore attachment site" evidence="8">
    <location>
        <begin position="163"/>
        <end position="299"/>
    </location>
</feature>
<keyword evidence="11" id="KW-1185">Reference proteome</keyword>
<name>A0ABT7C018_9CYAN</name>
<dbReference type="SMART" id="SM00065">
    <property type="entry name" value="GAF"/>
    <property type="match status" value="1"/>
</dbReference>
<accession>A0ABT7C018</accession>
<dbReference type="SMART" id="SM00388">
    <property type="entry name" value="HisKA"/>
    <property type="match status" value="1"/>
</dbReference>
<evidence type="ECO:0000259" key="8">
    <source>
        <dbReference type="PROSITE" id="PS50046"/>
    </source>
</evidence>
<dbReference type="Gene3D" id="3.30.565.10">
    <property type="entry name" value="Histidine kinase-like ATPase, C-terminal domain"/>
    <property type="match status" value="1"/>
</dbReference>
<dbReference type="CDD" id="cd00130">
    <property type="entry name" value="PAS"/>
    <property type="match status" value="1"/>
</dbReference>
<dbReference type="InterPro" id="IPR029016">
    <property type="entry name" value="GAF-like_dom_sf"/>
</dbReference>
<keyword evidence="10" id="KW-0067">ATP-binding</keyword>
<evidence type="ECO:0000256" key="3">
    <source>
        <dbReference type="ARBA" id="ARBA00012438"/>
    </source>
</evidence>
<dbReference type="InterPro" id="IPR005467">
    <property type="entry name" value="His_kinase_dom"/>
</dbReference>
<evidence type="ECO:0000256" key="1">
    <source>
        <dbReference type="ARBA" id="ARBA00000085"/>
    </source>
</evidence>
<dbReference type="EMBL" id="JAQOSQ010000020">
    <property type="protein sequence ID" value="MDJ1184794.1"/>
    <property type="molecule type" value="Genomic_DNA"/>
</dbReference>
<dbReference type="EC" id="2.7.13.3" evidence="3"/>
<dbReference type="InterPro" id="IPR016132">
    <property type="entry name" value="Phyto_chromo_attachment"/>
</dbReference>
<dbReference type="SUPFAM" id="SSF55874">
    <property type="entry name" value="ATPase domain of HSP90 chaperone/DNA topoisomerase II/histidine kinase"/>
    <property type="match status" value="1"/>
</dbReference>
<dbReference type="SUPFAM" id="SSF55785">
    <property type="entry name" value="PYP-like sensor domain (PAS domain)"/>
    <property type="match status" value="1"/>
</dbReference>
<dbReference type="Gene3D" id="1.10.287.130">
    <property type="match status" value="1"/>
</dbReference>
<dbReference type="CDD" id="cd00082">
    <property type="entry name" value="HisKA"/>
    <property type="match status" value="1"/>
</dbReference>